<feature type="compositionally biased region" description="Pro residues" evidence="1">
    <location>
        <begin position="13"/>
        <end position="22"/>
    </location>
</feature>
<feature type="compositionally biased region" description="Low complexity" evidence="1">
    <location>
        <begin position="151"/>
        <end position="183"/>
    </location>
</feature>
<name>A0A834DI05_9CHIR</name>
<accession>A0A834DI05</accession>
<evidence type="ECO:0000256" key="1">
    <source>
        <dbReference type="SAM" id="MobiDB-lite"/>
    </source>
</evidence>
<gene>
    <name evidence="2" type="ORF">HJG60_001939</name>
</gene>
<dbReference type="Proteomes" id="UP000664940">
    <property type="component" value="Unassembled WGS sequence"/>
</dbReference>
<sequence>MRTPTLQLGHCPAPEPPFPPPLAQSGARTAQPWRSRTPAPRRTSSTSPPAHWRVPGNPTLRRGRLFPVPNQDPPVKTFQGPQRKEEKPTNPWRAQKASEPQSKAAKSLSQSPQPPPASLSSPQHLRPPRGTGGREGTRRGSQQLSLRGCRPALRSSASSSRSSASLPSAYASAASPSTTRASTGWPSCTATARPTETSSGPATCC</sequence>
<organism evidence="2 3">
    <name type="scientific">Phyllostomus discolor</name>
    <name type="common">pale spear-nosed bat</name>
    <dbReference type="NCBI Taxonomy" id="89673"/>
    <lineage>
        <taxon>Eukaryota</taxon>
        <taxon>Metazoa</taxon>
        <taxon>Chordata</taxon>
        <taxon>Craniata</taxon>
        <taxon>Vertebrata</taxon>
        <taxon>Euteleostomi</taxon>
        <taxon>Mammalia</taxon>
        <taxon>Eutheria</taxon>
        <taxon>Laurasiatheria</taxon>
        <taxon>Chiroptera</taxon>
        <taxon>Yangochiroptera</taxon>
        <taxon>Phyllostomidae</taxon>
        <taxon>Phyllostominae</taxon>
        <taxon>Phyllostomus</taxon>
    </lineage>
</organism>
<protein>
    <submittedName>
        <fullName evidence="2">Calcineurin binding protein 1</fullName>
    </submittedName>
</protein>
<proteinExistence type="predicted"/>
<feature type="region of interest" description="Disordered" evidence="1">
    <location>
        <begin position="1"/>
        <end position="205"/>
    </location>
</feature>
<dbReference type="EMBL" id="JABVXQ010000013">
    <property type="protein sequence ID" value="KAF6080651.1"/>
    <property type="molecule type" value="Genomic_DNA"/>
</dbReference>
<dbReference type="AlphaFoldDB" id="A0A834DI05"/>
<comment type="caution">
    <text evidence="2">The sequence shown here is derived from an EMBL/GenBank/DDBJ whole genome shotgun (WGS) entry which is preliminary data.</text>
</comment>
<feature type="compositionally biased region" description="Polar residues" evidence="1">
    <location>
        <begin position="184"/>
        <end position="205"/>
    </location>
</feature>
<evidence type="ECO:0000313" key="3">
    <source>
        <dbReference type="Proteomes" id="UP000664940"/>
    </source>
</evidence>
<evidence type="ECO:0000313" key="2">
    <source>
        <dbReference type="EMBL" id="KAF6080651.1"/>
    </source>
</evidence>
<feature type="compositionally biased region" description="Low complexity" evidence="1">
    <location>
        <begin position="34"/>
        <end position="50"/>
    </location>
</feature>
<reference evidence="2 3" key="1">
    <citation type="journal article" date="2020" name="Nature">
        <title>Six reference-quality genomes reveal evolution of bat adaptations.</title>
        <authorList>
            <person name="Jebb D."/>
            <person name="Huang Z."/>
            <person name="Pippel M."/>
            <person name="Hughes G.M."/>
            <person name="Lavrichenko K."/>
            <person name="Devanna P."/>
            <person name="Winkler S."/>
            <person name="Jermiin L.S."/>
            <person name="Skirmuntt E.C."/>
            <person name="Katzourakis A."/>
            <person name="Burkitt-Gray L."/>
            <person name="Ray D.A."/>
            <person name="Sullivan K.A.M."/>
            <person name="Roscito J.G."/>
            <person name="Kirilenko B.M."/>
            <person name="Davalos L.M."/>
            <person name="Corthals A.P."/>
            <person name="Power M.L."/>
            <person name="Jones G."/>
            <person name="Ransome R.D."/>
            <person name="Dechmann D.K.N."/>
            <person name="Locatelli A.G."/>
            <person name="Puechmaille S.J."/>
            <person name="Fedrigo O."/>
            <person name="Jarvis E.D."/>
            <person name="Hiller M."/>
            <person name="Vernes S.C."/>
            <person name="Myers E.W."/>
            <person name="Teeling E.C."/>
        </authorList>
    </citation>
    <scope>NUCLEOTIDE SEQUENCE [LARGE SCALE GENOMIC DNA]</scope>
    <source>
        <strain evidence="2">Bat1K_MPI-CBG_1</strain>
    </source>
</reference>